<dbReference type="PANTHER" id="PTHR30273">
    <property type="entry name" value="PERIPLASMIC SIGNAL SENSOR AND SIGMA FACTOR ACTIVATOR FECR-RELATED"/>
    <property type="match status" value="1"/>
</dbReference>
<dbReference type="AlphaFoldDB" id="A0A3B0S8K0"/>
<keyword evidence="1" id="KW-0812">Transmembrane</keyword>
<evidence type="ECO:0000313" key="4">
    <source>
        <dbReference type="EMBL" id="VAV99191.1"/>
    </source>
</evidence>
<dbReference type="Gene3D" id="2.60.120.1440">
    <property type="match status" value="1"/>
</dbReference>
<reference evidence="4" key="1">
    <citation type="submission" date="2018-06" db="EMBL/GenBank/DDBJ databases">
        <authorList>
            <person name="Zhirakovskaya E."/>
        </authorList>
    </citation>
    <scope>NUCLEOTIDE SEQUENCE</scope>
</reference>
<evidence type="ECO:0000256" key="1">
    <source>
        <dbReference type="SAM" id="Phobius"/>
    </source>
</evidence>
<name>A0A3B0S8K0_9ZZZZ</name>
<evidence type="ECO:0000259" key="3">
    <source>
        <dbReference type="Pfam" id="PF16344"/>
    </source>
</evidence>
<dbReference type="GO" id="GO:0016989">
    <property type="term" value="F:sigma factor antagonist activity"/>
    <property type="evidence" value="ECO:0007669"/>
    <property type="project" value="TreeGrafter"/>
</dbReference>
<evidence type="ECO:0008006" key="5">
    <source>
        <dbReference type="Google" id="ProtNLM"/>
    </source>
</evidence>
<protein>
    <recommendedName>
        <fullName evidence="5">FecR protein domain-containing protein</fullName>
    </recommendedName>
</protein>
<feature type="domain" description="FecR protein" evidence="2">
    <location>
        <begin position="156"/>
        <end position="245"/>
    </location>
</feature>
<organism evidence="4">
    <name type="scientific">hydrothermal vent metagenome</name>
    <dbReference type="NCBI Taxonomy" id="652676"/>
    <lineage>
        <taxon>unclassified sequences</taxon>
        <taxon>metagenomes</taxon>
        <taxon>ecological metagenomes</taxon>
    </lineage>
</organism>
<dbReference type="Pfam" id="PF16344">
    <property type="entry name" value="FecR_C"/>
    <property type="match status" value="1"/>
</dbReference>
<dbReference type="Gene3D" id="3.55.50.30">
    <property type="match status" value="1"/>
</dbReference>
<dbReference type="PANTHER" id="PTHR30273:SF2">
    <property type="entry name" value="PROTEIN FECR"/>
    <property type="match status" value="1"/>
</dbReference>
<gene>
    <name evidence="4" type="ORF">MNBD_ALPHA05-1698</name>
</gene>
<keyword evidence="1" id="KW-1133">Transmembrane helix</keyword>
<dbReference type="InterPro" id="IPR032508">
    <property type="entry name" value="FecR_C"/>
</dbReference>
<sequence length="381" mass="40911">MPDAKIKNPQIAEEAAGWAVTLDAGEMSSDHKLKLADWLLESPRHVEELLIAATLLDAFDGVDADKSRSVDALISSLPTEVVSIVQGAQQSPHNNGAVSSDGPAPRLPWLQWLGVGAAASIALAIIGFAVAPQFASRSIDGVQIADTSNDGSSGFATKLGEQRKMTLEDGSIIHVNTQSEVVIRYEEHQRVVELLRGEALFEVAHNPDRPFRVIAGDTVAEAIGTTFNVYRTGDQTTVAVIDGKVAVMTEKDFVNTTAEDEIALDDIGKTDDGRLLLAAGQKADIAPQAKTIRVAAANVKAVASWRVGQLIFKGDSLAEIATQFNRYNRTQIVITDDRLASTEFSGVFDADDPDSLIEFLELADNIRVDRHSSGVIKLSSR</sequence>
<dbReference type="InterPro" id="IPR006860">
    <property type="entry name" value="FecR"/>
</dbReference>
<feature type="domain" description="Protein FecR C-terminal" evidence="3">
    <location>
        <begin position="310"/>
        <end position="369"/>
    </location>
</feature>
<dbReference type="Pfam" id="PF04773">
    <property type="entry name" value="FecR"/>
    <property type="match status" value="1"/>
</dbReference>
<feature type="transmembrane region" description="Helical" evidence="1">
    <location>
        <begin position="109"/>
        <end position="131"/>
    </location>
</feature>
<keyword evidence="1" id="KW-0472">Membrane</keyword>
<proteinExistence type="predicted"/>
<dbReference type="EMBL" id="UOEH01000268">
    <property type="protein sequence ID" value="VAV99191.1"/>
    <property type="molecule type" value="Genomic_DNA"/>
</dbReference>
<dbReference type="InterPro" id="IPR012373">
    <property type="entry name" value="Ferrdict_sens_TM"/>
</dbReference>
<dbReference type="PIRSF" id="PIRSF018266">
    <property type="entry name" value="FecR"/>
    <property type="match status" value="1"/>
</dbReference>
<evidence type="ECO:0000259" key="2">
    <source>
        <dbReference type="Pfam" id="PF04773"/>
    </source>
</evidence>
<accession>A0A3B0S8K0</accession>